<accession>A0ABR1RD45</accession>
<dbReference type="EMBL" id="JAQQWI010000017">
    <property type="protein sequence ID" value="KAK8006608.1"/>
    <property type="molecule type" value="Genomic_DNA"/>
</dbReference>
<reference evidence="2 3" key="1">
    <citation type="submission" date="2023-01" db="EMBL/GenBank/DDBJ databases">
        <title>Analysis of 21 Apiospora genomes using comparative genomics revels a genus with tremendous synthesis potential of carbohydrate active enzymes and secondary metabolites.</title>
        <authorList>
            <person name="Sorensen T."/>
        </authorList>
    </citation>
    <scope>NUCLEOTIDE SEQUENCE [LARGE SCALE GENOMIC DNA]</scope>
    <source>
        <strain evidence="2 3">CBS 20057</strain>
    </source>
</reference>
<dbReference type="Proteomes" id="UP001396898">
    <property type="component" value="Unassembled WGS sequence"/>
</dbReference>
<organism evidence="2 3">
    <name type="scientific">Apiospora marii</name>
    <dbReference type="NCBI Taxonomy" id="335849"/>
    <lineage>
        <taxon>Eukaryota</taxon>
        <taxon>Fungi</taxon>
        <taxon>Dikarya</taxon>
        <taxon>Ascomycota</taxon>
        <taxon>Pezizomycotina</taxon>
        <taxon>Sordariomycetes</taxon>
        <taxon>Xylariomycetidae</taxon>
        <taxon>Amphisphaeriales</taxon>
        <taxon>Apiosporaceae</taxon>
        <taxon>Apiospora</taxon>
    </lineage>
</organism>
<evidence type="ECO:0000256" key="1">
    <source>
        <dbReference type="SAM" id="SignalP"/>
    </source>
</evidence>
<gene>
    <name evidence="2" type="ORF">PG991_012905</name>
</gene>
<feature type="signal peptide" evidence="1">
    <location>
        <begin position="1"/>
        <end position="17"/>
    </location>
</feature>
<comment type="caution">
    <text evidence="2">The sequence shown here is derived from an EMBL/GenBank/DDBJ whole genome shotgun (WGS) entry which is preliminary data.</text>
</comment>
<keyword evidence="1" id="KW-0732">Signal</keyword>
<proteinExistence type="predicted"/>
<name>A0ABR1RD45_9PEZI</name>
<evidence type="ECO:0000313" key="2">
    <source>
        <dbReference type="EMBL" id="KAK8006608.1"/>
    </source>
</evidence>
<evidence type="ECO:0000313" key="3">
    <source>
        <dbReference type="Proteomes" id="UP001396898"/>
    </source>
</evidence>
<feature type="chain" id="PRO_5047089626" evidence="1">
    <location>
        <begin position="18"/>
        <end position="81"/>
    </location>
</feature>
<protein>
    <submittedName>
        <fullName evidence="2">Uncharacterized protein</fullName>
    </submittedName>
</protein>
<keyword evidence="3" id="KW-1185">Reference proteome</keyword>
<sequence length="81" mass="8717">MKSIAALFLNYLTTAAASPQASSFSPKADSPEICNGVNLTGQCEGYVFNPDYCYTLPAFYLARPGLSSFRGKAGTSCTFWE</sequence>